<name>A0A401FKS2_9LACO</name>
<dbReference type="RefSeq" id="WP_125008057.1">
    <property type="nucleotide sequence ID" value="NZ_BEXA01000002.1"/>
</dbReference>
<organism evidence="4 5">
    <name type="scientific">Lentilactobacillus kosonis</name>
    <dbReference type="NCBI Taxonomy" id="2810561"/>
    <lineage>
        <taxon>Bacteria</taxon>
        <taxon>Bacillati</taxon>
        <taxon>Bacillota</taxon>
        <taxon>Bacilli</taxon>
        <taxon>Lactobacillales</taxon>
        <taxon>Lactobacillaceae</taxon>
        <taxon>Lentilactobacillus</taxon>
    </lineage>
</organism>
<sequence length="747" mass="84425">MIIQKLEIYGYGKWSDQTIELNAPIQIIVGANEAGKSTIVDFIKSILFGFQSSRQAVHGKYIPKDGSKYGGELYFEENGQRYRVIRTKGTHGGKVKFFNLTNETELTKTDFEELIAPIDRNIYDNLFYFGEYSQSDLYKMDIDELRQRIQELGVTGASQLFDLSADFESQASGMFAKKGTKRKINQELRDYDQLSERVQEAKANFSDYQQLTMDVKRLSTVNTQHQAELENKQAALADLESQARIVPLLTELKQLPPVNEEDLKEGFADRDKSQLAEYLAEKNQIEKEITKIKDQLVDPQLTVSMSPAVNFYRQNDEQINDLVADAVSVQDKVSHLAYNQASRLADSDKIQALMDEHQLFEPLPKPFDDMTKQRVASLLADQAQAASVNQQRRSSNQQSVTIKSPLMLGVGAAVAIIGLLINSVFVKLIGIAAGVAIGYYFGLGRAQSTTDQVVDEESIKSSFEAIRQQFSMGNLAEENWLTIQSVLTQIDDLQSEINTLDADTKVFDTEVKAYFNQWQFANDWLAISPNAGYSERLEVIRQSVSRWQRESNDALAIENKLTMLQNMLTEQQSALAKINTTLDQFLNERSLKNITEFDEEYASQQIITRQLSKKQQLTEQIQSTNVKINPDTNLMTVQKTIDEAKQAIAELQTALNRDEQAATEAQIRLNHLVRDGEYQQLNQQLANMQAEIIADVHSYVALSTSSEFISRVLDIASKGRLPKILNQATEYFGLLTDGKYKKSILMT</sequence>
<keyword evidence="2" id="KW-1133">Transmembrane helix</keyword>
<proteinExistence type="predicted"/>
<comment type="caution">
    <text evidence="4">The sequence shown here is derived from an EMBL/GenBank/DDBJ whole genome shotgun (WGS) entry which is preliminary data.</text>
</comment>
<accession>A0A401FKS2</accession>
<dbReference type="Gene3D" id="3.40.50.300">
    <property type="entry name" value="P-loop containing nucleotide triphosphate hydrolases"/>
    <property type="match status" value="1"/>
</dbReference>
<evidence type="ECO:0000259" key="3">
    <source>
        <dbReference type="Pfam" id="PF13514"/>
    </source>
</evidence>
<evidence type="ECO:0000313" key="5">
    <source>
        <dbReference type="Proteomes" id="UP000286974"/>
    </source>
</evidence>
<dbReference type="SUPFAM" id="SSF52540">
    <property type="entry name" value="P-loop containing nucleoside triphosphate hydrolases"/>
    <property type="match status" value="1"/>
</dbReference>
<feature type="domain" description="YhaN AAA" evidence="3">
    <location>
        <begin position="1"/>
        <end position="204"/>
    </location>
</feature>
<dbReference type="InterPro" id="IPR027417">
    <property type="entry name" value="P-loop_NTPase"/>
</dbReference>
<protein>
    <submittedName>
        <fullName evidence="4">DNA double-strand break repair Rad50 ATPase</fullName>
    </submittedName>
</protein>
<keyword evidence="2" id="KW-0812">Transmembrane</keyword>
<dbReference type="PANTHER" id="PTHR41259:SF1">
    <property type="entry name" value="DOUBLE-STRAND BREAK REPAIR RAD50 ATPASE, PUTATIVE-RELATED"/>
    <property type="match status" value="1"/>
</dbReference>
<feature type="coiled-coil region" evidence="1">
    <location>
        <begin position="177"/>
        <end position="242"/>
    </location>
</feature>
<dbReference type="AlphaFoldDB" id="A0A401FKS2"/>
<dbReference type="Pfam" id="PF13514">
    <property type="entry name" value="AAA_27"/>
    <property type="match status" value="1"/>
</dbReference>
<gene>
    <name evidence="4" type="ORF">NBRC111893_957</name>
</gene>
<dbReference type="PANTHER" id="PTHR41259">
    <property type="entry name" value="DOUBLE-STRAND BREAK REPAIR RAD50 ATPASE, PUTATIVE-RELATED"/>
    <property type="match status" value="1"/>
</dbReference>
<feature type="transmembrane region" description="Helical" evidence="2">
    <location>
        <begin position="406"/>
        <end position="439"/>
    </location>
</feature>
<dbReference type="EMBL" id="BEXA01000002">
    <property type="protein sequence ID" value="GAY72811.1"/>
    <property type="molecule type" value="Genomic_DNA"/>
</dbReference>
<evidence type="ECO:0000256" key="2">
    <source>
        <dbReference type="SAM" id="Phobius"/>
    </source>
</evidence>
<evidence type="ECO:0000313" key="4">
    <source>
        <dbReference type="EMBL" id="GAY72811.1"/>
    </source>
</evidence>
<dbReference type="OrthoDB" id="9764467at2"/>
<feature type="coiled-coil region" evidence="1">
    <location>
        <begin position="268"/>
        <end position="295"/>
    </location>
</feature>
<dbReference type="Proteomes" id="UP000286974">
    <property type="component" value="Unassembled WGS sequence"/>
</dbReference>
<evidence type="ECO:0000256" key="1">
    <source>
        <dbReference type="SAM" id="Coils"/>
    </source>
</evidence>
<keyword evidence="5" id="KW-1185">Reference proteome</keyword>
<reference evidence="4 5" key="1">
    <citation type="submission" date="2017-11" db="EMBL/GenBank/DDBJ databases">
        <title>Draft Genome Sequence of Lactobacillus curieae NBRC 111893 isolated from Koso, a Japanese sugar-Vegetable Fermented Beverage.</title>
        <authorList>
            <person name="Chiou T.Y."/>
            <person name="Oshima K."/>
            <person name="Suda W."/>
            <person name="Hattori M."/>
            <person name="Takahashi T."/>
        </authorList>
    </citation>
    <scope>NUCLEOTIDE SEQUENCE [LARGE SCALE GENOMIC DNA]</scope>
    <source>
        <strain evidence="4 5">NBRC111893</strain>
    </source>
</reference>
<keyword evidence="2" id="KW-0472">Membrane</keyword>
<keyword evidence="1" id="KW-0175">Coiled coil</keyword>
<feature type="coiled-coil region" evidence="1">
    <location>
        <begin position="634"/>
        <end position="668"/>
    </location>
</feature>
<dbReference type="InterPro" id="IPR038734">
    <property type="entry name" value="YhaN_AAA"/>
</dbReference>